<sequence length="99" mass="12140">MPSWRNRLLARLREAEAENRFLREENRRLREENELFREENELFRDGARRSRRRENNLLWLLERARAWIAAFLLAFWETHDNIAEMADDGELLLGDLDRE</sequence>
<accession>A0A2D3VLM5</accession>
<dbReference type="Proteomes" id="UP000225277">
    <property type="component" value="Unassembled WGS sequence"/>
</dbReference>
<protein>
    <submittedName>
        <fullName evidence="2">Uncharacterized protein</fullName>
    </submittedName>
</protein>
<keyword evidence="3" id="KW-1185">Reference proteome</keyword>
<gene>
    <name evidence="2" type="ORF">RCC_08022</name>
</gene>
<proteinExistence type="predicted"/>
<dbReference type="RefSeq" id="XP_023629042.1">
    <property type="nucleotide sequence ID" value="XM_023773274.1"/>
</dbReference>
<evidence type="ECO:0000256" key="1">
    <source>
        <dbReference type="SAM" id="Coils"/>
    </source>
</evidence>
<reference evidence="2 3" key="1">
    <citation type="submission" date="2016-03" db="EMBL/GenBank/DDBJ databases">
        <authorList>
            <person name="Ploux O."/>
        </authorList>
    </citation>
    <scope>NUCLEOTIDE SEQUENCE [LARGE SCALE GENOMIC DNA]</scope>
    <source>
        <strain evidence="2 3">URUG2</strain>
    </source>
</reference>
<evidence type="ECO:0000313" key="2">
    <source>
        <dbReference type="EMBL" id="CZT22153.1"/>
    </source>
</evidence>
<name>A0A2D3VLM5_9PEZI</name>
<dbReference type="GeneID" id="35603123"/>
<dbReference type="EMBL" id="FJUY01000013">
    <property type="protein sequence ID" value="CZT22153.1"/>
    <property type="molecule type" value="Genomic_DNA"/>
</dbReference>
<dbReference type="AlphaFoldDB" id="A0A2D3VLM5"/>
<keyword evidence="1" id="KW-0175">Coiled coil</keyword>
<feature type="coiled-coil region" evidence="1">
    <location>
        <begin position="5"/>
        <end position="42"/>
    </location>
</feature>
<organism evidence="2 3">
    <name type="scientific">Ramularia collo-cygni</name>
    <dbReference type="NCBI Taxonomy" id="112498"/>
    <lineage>
        <taxon>Eukaryota</taxon>
        <taxon>Fungi</taxon>
        <taxon>Dikarya</taxon>
        <taxon>Ascomycota</taxon>
        <taxon>Pezizomycotina</taxon>
        <taxon>Dothideomycetes</taxon>
        <taxon>Dothideomycetidae</taxon>
        <taxon>Mycosphaerellales</taxon>
        <taxon>Mycosphaerellaceae</taxon>
        <taxon>Ramularia</taxon>
    </lineage>
</organism>
<evidence type="ECO:0000313" key="3">
    <source>
        <dbReference type="Proteomes" id="UP000225277"/>
    </source>
</evidence>